<dbReference type="PROSITE" id="PS51186">
    <property type="entry name" value="GNAT"/>
    <property type="match status" value="1"/>
</dbReference>
<dbReference type="RefSeq" id="WP_263862407.1">
    <property type="nucleotide sequence ID" value="NZ_BKAM01000026.1"/>
</dbReference>
<dbReference type="InterPro" id="IPR000182">
    <property type="entry name" value="GNAT_dom"/>
</dbReference>
<dbReference type="PANTHER" id="PTHR43259:SF1">
    <property type="entry name" value="N-ACETYLTRANSFERASE DOMAIN-CONTAINING PROTEIN"/>
    <property type="match status" value="1"/>
</dbReference>
<name>A0A512PN56_9LACO</name>
<keyword evidence="2" id="KW-0808">Transferase</keyword>
<feature type="domain" description="N-acetyltransferase" evidence="1">
    <location>
        <begin position="22"/>
        <end position="157"/>
    </location>
</feature>
<dbReference type="SUPFAM" id="SSF55729">
    <property type="entry name" value="Acyl-CoA N-acyltransferases (Nat)"/>
    <property type="match status" value="1"/>
</dbReference>
<dbReference type="CDD" id="cd04301">
    <property type="entry name" value="NAT_SF"/>
    <property type="match status" value="1"/>
</dbReference>
<protein>
    <submittedName>
        <fullName evidence="2">N-acetyltransferase</fullName>
    </submittedName>
</protein>
<dbReference type="InterPro" id="IPR016181">
    <property type="entry name" value="Acyl_CoA_acyltransferase"/>
</dbReference>
<comment type="caution">
    <text evidence="2">The sequence shown here is derived from an EMBL/GenBank/DDBJ whole genome shotgun (WGS) entry which is preliminary data.</text>
</comment>
<sequence>MIVILLKLEKMSQSDFDRYRQTAVVNYANQKVTAGAWEKDTAQANANQEFEKLLPDGLSTPGHYLYEIVAGNTKVGVVWLAERKAGSEEAFIYDISISPAYQNQGFGTKALQLIDDEAEHLGFKKIGLHVFGQNKRAIHVYEKSGFETTDVWMSKKI</sequence>
<dbReference type="PANTHER" id="PTHR43259">
    <property type="entry name" value="SPT10P"/>
    <property type="match status" value="1"/>
</dbReference>
<dbReference type="STRING" id="1423795.FD12_GL001086"/>
<dbReference type="Gene3D" id="3.40.630.30">
    <property type="match status" value="1"/>
</dbReference>
<dbReference type="Proteomes" id="UP000321569">
    <property type="component" value="Unassembled WGS sequence"/>
</dbReference>
<evidence type="ECO:0000259" key="1">
    <source>
        <dbReference type="PROSITE" id="PS51186"/>
    </source>
</evidence>
<dbReference type="InterPro" id="IPR052829">
    <property type="entry name" value="N-acetyltransferase_domain"/>
</dbReference>
<dbReference type="AlphaFoldDB" id="A0A512PN56"/>
<accession>A0A512PN56</accession>
<dbReference type="GO" id="GO:0016747">
    <property type="term" value="F:acyltransferase activity, transferring groups other than amino-acyl groups"/>
    <property type="evidence" value="ECO:0007669"/>
    <property type="project" value="InterPro"/>
</dbReference>
<evidence type="ECO:0000313" key="2">
    <source>
        <dbReference type="EMBL" id="GEP72636.1"/>
    </source>
</evidence>
<organism evidence="2 3">
    <name type="scientific">Lentilactobacillus rapi</name>
    <dbReference type="NCBI Taxonomy" id="481723"/>
    <lineage>
        <taxon>Bacteria</taxon>
        <taxon>Bacillati</taxon>
        <taxon>Bacillota</taxon>
        <taxon>Bacilli</taxon>
        <taxon>Lactobacillales</taxon>
        <taxon>Lactobacillaceae</taxon>
        <taxon>Lentilactobacillus</taxon>
    </lineage>
</organism>
<gene>
    <name evidence="2" type="ORF">LRA02_15040</name>
</gene>
<dbReference type="Pfam" id="PF00583">
    <property type="entry name" value="Acetyltransf_1"/>
    <property type="match status" value="1"/>
</dbReference>
<evidence type="ECO:0000313" key="3">
    <source>
        <dbReference type="Proteomes" id="UP000321569"/>
    </source>
</evidence>
<dbReference type="EMBL" id="BKAM01000026">
    <property type="protein sequence ID" value="GEP72636.1"/>
    <property type="molecule type" value="Genomic_DNA"/>
</dbReference>
<reference evidence="2 3" key="1">
    <citation type="submission" date="2019-07" db="EMBL/GenBank/DDBJ databases">
        <title>Whole genome shotgun sequence of Lactobacillus rapi NBRC 109618.</title>
        <authorList>
            <person name="Hosoyama A."/>
            <person name="Uohara A."/>
            <person name="Ohji S."/>
            <person name="Ichikawa N."/>
        </authorList>
    </citation>
    <scope>NUCLEOTIDE SEQUENCE [LARGE SCALE GENOMIC DNA]</scope>
    <source>
        <strain evidence="2 3">NBRC 109618</strain>
    </source>
</reference>
<proteinExistence type="predicted"/>